<proteinExistence type="predicted"/>
<evidence type="ECO:0000313" key="3">
    <source>
        <dbReference type="Proteomes" id="UP000429484"/>
    </source>
</evidence>
<gene>
    <name evidence="2" type="ORF">GHK53_25605</name>
</gene>
<dbReference type="AlphaFoldDB" id="A0AAW9TU60"/>
<dbReference type="Proteomes" id="UP000429484">
    <property type="component" value="Unassembled WGS sequence"/>
</dbReference>
<dbReference type="RefSeq" id="WP_153349995.1">
    <property type="nucleotide sequence ID" value="NZ_WISR01000207.1"/>
</dbReference>
<feature type="compositionally biased region" description="Polar residues" evidence="1">
    <location>
        <begin position="50"/>
        <end position="85"/>
    </location>
</feature>
<organism evidence="2 3">
    <name type="scientific">Rhizobium meliloti</name>
    <name type="common">Ensifer meliloti</name>
    <name type="synonym">Sinorhizobium meliloti</name>
    <dbReference type="NCBI Taxonomy" id="382"/>
    <lineage>
        <taxon>Bacteria</taxon>
        <taxon>Pseudomonadati</taxon>
        <taxon>Pseudomonadota</taxon>
        <taxon>Alphaproteobacteria</taxon>
        <taxon>Hyphomicrobiales</taxon>
        <taxon>Rhizobiaceae</taxon>
        <taxon>Sinorhizobium/Ensifer group</taxon>
        <taxon>Sinorhizobium</taxon>
    </lineage>
</organism>
<feature type="region of interest" description="Disordered" evidence="1">
    <location>
        <begin position="35"/>
        <end position="93"/>
    </location>
</feature>
<name>A0AAW9TU60_RHIML</name>
<dbReference type="EMBL" id="WISR01000207">
    <property type="protein sequence ID" value="MQW36053.1"/>
    <property type="molecule type" value="Genomic_DNA"/>
</dbReference>
<comment type="caution">
    <text evidence="2">The sequence shown here is derived from an EMBL/GenBank/DDBJ whole genome shotgun (WGS) entry which is preliminary data.</text>
</comment>
<accession>A0AAW9TU60</accession>
<evidence type="ECO:0000256" key="1">
    <source>
        <dbReference type="SAM" id="MobiDB-lite"/>
    </source>
</evidence>
<evidence type="ECO:0000313" key="2">
    <source>
        <dbReference type="EMBL" id="MQW36053.1"/>
    </source>
</evidence>
<sequence length="174" mass="18745">MSEFPEGVMKLASETVKENFECGEPWSKSIARAIMADRSARSTPPAAANSPITPTVNKNGSGTNSETPGKTCQNDPKSGPNSQNIAPADTDAAQSRAEAFDKIVAARKAHVDAVAAYNARLEFVRAERERGNWLNVDPEYAAMSEAQSAFYRTVQELADAAIRQRAEEKPSSPT</sequence>
<protein>
    <submittedName>
        <fullName evidence="2">Uncharacterized protein</fullName>
    </submittedName>
</protein>
<reference evidence="2 3" key="1">
    <citation type="journal article" date="2013" name="Genome Biol.">
        <title>Comparative genomics of the core and accessory genomes of 48 Sinorhizobium strains comprising five genospecies.</title>
        <authorList>
            <person name="Sugawara M."/>
            <person name="Epstein B."/>
            <person name="Badgley B.D."/>
            <person name="Unno T."/>
            <person name="Xu L."/>
            <person name="Reese J."/>
            <person name="Gyaneshwar P."/>
            <person name="Denny R."/>
            <person name="Mudge J."/>
            <person name="Bharti A.K."/>
            <person name="Farmer A.D."/>
            <person name="May G.D."/>
            <person name="Woodward J.E."/>
            <person name="Medigue C."/>
            <person name="Vallenet D."/>
            <person name="Lajus A."/>
            <person name="Rouy Z."/>
            <person name="Martinez-Vaz B."/>
            <person name="Tiffin P."/>
            <person name="Young N.D."/>
            <person name="Sadowsky M.J."/>
        </authorList>
    </citation>
    <scope>NUCLEOTIDE SEQUENCE [LARGE SCALE GENOMIC DNA]</scope>
    <source>
        <strain evidence="2 3">N6B1</strain>
    </source>
</reference>